<evidence type="ECO:0000256" key="5">
    <source>
        <dbReference type="ARBA" id="ARBA00023224"/>
    </source>
</evidence>
<proteinExistence type="predicted"/>
<dbReference type="SMART" id="SM01224">
    <property type="entry name" value="G_gamma"/>
    <property type="match status" value="1"/>
</dbReference>
<keyword evidence="2" id="KW-1003">Cell membrane</keyword>
<organism evidence="9 10">
    <name type="scientific">Linum trigynum</name>
    <dbReference type="NCBI Taxonomy" id="586398"/>
    <lineage>
        <taxon>Eukaryota</taxon>
        <taxon>Viridiplantae</taxon>
        <taxon>Streptophyta</taxon>
        <taxon>Embryophyta</taxon>
        <taxon>Tracheophyta</taxon>
        <taxon>Spermatophyta</taxon>
        <taxon>Magnoliopsida</taxon>
        <taxon>eudicotyledons</taxon>
        <taxon>Gunneridae</taxon>
        <taxon>Pentapetalae</taxon>
        <taxon>rosids</taxon>
        <taxon>fabids</taxon>
        <taxon>Malpighiales</taxon>
        <taxon>Linaceae</taxon>
        <taxon>Linum</taxon>
    </lineage>
</organism>
<name>A0AAV2EVS0_9ROSI</name>
<evidence type="ECO:0000259" key="8">
    <source>
        <dbReference type="SMART" id="SM01224"/>
    </source>
</evidence>
<feature type="coiled-coil region" evidence="6">
    <location>
        <begin position="32"/>
        <end position="59"/>
    </location>
</feature>
<dbReference type="Proteomes" id="UP001497516">
    <property type="component" value="Chromosome 5"/>
</dbReference>
<evidence type="ECO:0000313" key="9">
    <source>
        <dbReference type="EMBL" id="CAL1389842.1"/>
    </source>
</evidence>
<dbReference type="PANTHER" id="PTHR35129">
    <property type="entry name" value="GUANINE NUCLEOTIDE-BINDING PROTEIN SUBUNIT GAMMA 1"/>
    <property type="match status" value="1"/>
</dbReference>
<dbReference type="GO" id="GO:0007165">
    <property type="term" value="P:signal transduction"/>
    <property type="evidence" value="ECO:0007669"/>
    <property type="project" value="UniProtKB-KW"/>
</dbReference>
<keyword evidence="5" id="KW-0807">Transducer</keyword>
<feature type="region of interest" description="Disordered" evidence="7">
    <location>
        <begin position="1"/>
        <end position="28"/>
    </location>
</feature>
<keyword evidence="4" id="KW-0472">Membrane</keyword>
<evidence type="ECO:0000313" key="10">
    <source>
        <dbReference type="Proteomes" id="UP001497516"/>
    </source>
</evidence>
<evidence type="ECO:0000256" key="6">
    <source>
        <dbReference type="SAM" id="Coils"/>
    </source>
</evidence>
<evidence type="ECO:0000256" key="7">
    <source>
        <dbReference type="SAM" id="MobiDB-lite"/>
    </source>
</evidence>
<evidence type="ECO:0000256" key="1">
    <source>
        <dbReference type="ARBA" id="ARBA00004236"/>
    </source>
</evidence>
<evidence type="ECO:0000256" key="2">
    <source>
        <dbReference type="ARBA" id="ARBA00022475"/>
    </source>
</evidence>
<dbReference type="AlphaFoldDB" id="A0AAV2EVS0"/>
<evidence type="ECO:0000256" key="4">
    <source>
        <dbReference type="ARBA" id="ARBA00023136"/>
    </source>
</evidence>
<gene>
    <name evidence="9" type="ORF">LTRI10_LOCUS30671</name>
</gene>
<reference evidence="9 10" key="1">
    <citation type="submission" date="2024-04" db="EMBL/GenBank/DDBJ databases">
        <authorList>
            <person name="Fracassetti M."/>
        </authorList>
    </citation>
    <scope>NUCLEOTIDE SEQUENCE [LARGE SCALE GENOMIC DNA]</scope>
</reference>
<feature type="domain" description="G protein gamma" evidence="8">
    <location>
        <begin position="36"/>
        <end position="110"/>
    </location>
</feature>
<protein>
    <recommendedName>
        <fullName evidence="8">G protein gamma domain-containing protein</fullName>
    </recommendedName>
</protein>
<evidence type="ECO:0000256" key="3">
    <source>
        <dbReference type="ARBA" id="ARBA00023054"/>
    </source>
</evidence>
<comment type="subcellular location">
    <subcellularLocation>
        <location evidence="1">Cell membrane</location>
    </subcellularLocation>
</comment>
<keyword evidence="10" id="KW-1185">Reference proteome</keyword>
<dbReference type="GO" id="GO:0005886">
    <property type="term" value="C:plasma membrane"/>
    <property type="evidence" value="ECO:0007669"/>
    <property type="project" value="UniProtKB-SubCell"/>
</dbReference>
<dbReference type="InterPro" id="IPR045878">
    <property type="entry name" value="GG1/2"/>
</dbReference>
<dbReference type="PANTHER" id="PTHR35129:SF1">
    <property type="entry name" value="GUANINE NUCLEOTIDE-BINDING PROTEIN SUBUNIT GAMMA 1"/>
    <property type="match status" value="1"/>
</dbReference>
<sequence length="110" mass="11746">MDSEEATSSVDEDAPVAGTLGADSGAADTRGKHRILAELKRIEQEISFLEEELGELEKTGSLSTVCEGFLRNVEMIPDPLLAITIGPANPVWDRWFEAPPDAGGCSCSIL</sequence>
<accession>A0AAV2EVS0</accession>
<dbReference type="EMBL" id="OZ034818">
    <property type="protein sequence ID" value="CAL1389842.1"/>
    <property type="molecule type" value="Genomic_DNA"/>
</dbReference>
<feature type="compositionally biased region" description="Acidic residues" evidence="7">
    <location>
        <begin position="1"/>
        <end position="14"/>
    </location>
</feature>
<dbReference type="InterPro" id="IPR015898">
    <property type="entry name" value="G-protein_gamma-like_dom"/>
</dbReference>
<keyword evidence="3 6" id="KW-0175">Coiled coil</keyword>